<evidence type="ECO:0000313" key="2">
    <source>
        <dbReference type="Proteomes" id="UP000013085"/>
    </source>
</evidence>
<dbReference type="EMBL" id="AGYR01000064">
    <property type="protein sequence ID" value="ENZ08012.1"/>
    <property type="molecule type" value="Genomic_DNA"/>
</dbReference>
<dbReference type="PATRIC" id="fig|999408.3.peg.5389"/>
<reference evidence="1 2" key="1">
    <citation type="submission" date="2013-01" db="EMBL/GenBank/DDBJ databases">
        <title>The Genome Sequence of Clostridium clostridioforme 90A8.</title>
        <authorList>
            <consortium name="The Broad Institute Genome Sequencing Platform"/>
            <person name="Earl A."/>
            <person name="Ward D."/>
            <person name="Feldgarden M."/>
            <person name="Gevers D."/>
            <person name="Courvalin P."/>
            <person name="Lambert T."/>
            <person name="Walker B."/>
            <person name="Young S.K."/>
            <person name="Zeng Q."/>
            <person name="Gargeya S."/>
            <person name="Fitzgerald M."/>
            <person name="Haas B."/>
            <person name="Abouelleil A."/>
            <person name="Alvarado L."/>
            <person name="Arachchi H.M."/>
            <person name="Berlin A.M."/>
            <person name="Chapman S.B."/>
            <person name="Dewar J."/>
            <person name="Goldberg J."/>
            <person name="Griggs A."/>
            <person name="Gujja S."/>
            <person name="Hansen M."/>
            <person name="Howarth C."/>
            <person name="Imamovic A."/>
            <person name="Larimer J."/>
            <person name="McCowan C."/>
            <person name="Murphy C."/>
            <person name="Neiman D."/>
            <person name="Pearson M."/>
            <person name="Priest M."/>
            <person name="Roberts A."/>
            <person name="Saif S."/>
            <person name="Shea T."/>
            <person name="Sisk P."/>
            <person name="Sykes S."/>
            <person name="Wortman J."/>
            <person name="Nusbaum C."/>
            <person name="Birren B."/>
        </authorList>
    </citation>
    <scope>NUCLEOTIDE SEQUENCE [LARGE SCALE GENOMIC DNA]</scope>
    <source>
        <strain evidence="1 2">90A8</strain>
    </source>
</reference>
<dbReference type="HOGENOM" id="CLU_3151254_0_0_9"/>
<organism evidence="1 2">
    <name type="scientific">[Clostridium] clostridioforme 90A8</name>
    <dbReference type="NCBI Taxonomy" id="999408"/>
    <lineage>
        <taxon>Bacteria</taxon>
        <taxon>Bacillati</taxon>
        <taxon>Bacillota</taxon>
        <taxon>Clostridia</taxon>
        <taxon>Lachnospirales</taxon>
        <taxon>Lachnospiraceae</taxon>
        <taxon>Enterocloster</taxon>
    </lineage>
</organism>
<accession>A0A0E2H3I8</accession>
<proteinExistence type="predicted"/>
<dbReference type="Proteomes" id="UP000013085">
    <property type="component" value="Unassembled WGS sequence"/>
</dbReference>
<evidence type="ECO:0000313" key="1">
    <source>
        <dbReference type="EMBL" id="ENZ08012.1"/>
    </source>
</evidence>
<dbReference type="AlphaFoldDB" id="A0A0E2H3I8"/>
<gene>
    <name evidence="1" type="ORF">HMPREF1090_05005</name>
</gene>
<dbReference type="RefSeq" id="WP_002594554.1">
    <property type="nucleotide sequence ID" value="NZ_KB850991.1"/>
</dbReference>
<name>A0A0E2H3I8_9FIRM</name>
<sequence length="48" mass="5541">MEIWKKVIFVNSIKVRLQNGEGSAEEIINSYAKLTDSEKEILKAEFLK</sequence>
<comment type="caution">
    <text evidence="1">The sequence shown here is derived from an EMBL/GenBank/DDBJ whole genome shotgun (WGS) entry which is preliminary data.</text>
</comment>
<protein>
    <submittedName>
        <fullName evidence="1">Uncharacterized protein</fullName>
    </submittedName>
</protein>